<dbReference type="Gene3D" id="3.40.50.300">
    <property type="entry name" value="P-loop containing nucleotide triphosphate hydrolases"/>
    <property type="match status" value="1"/>
</dbReference>
<dbReference type="Proteomes" id="UP001163846">
    <property type="component" value="Unassembled WGS sequence"/>
</dbReference>
<accession>A0AA38PJ40</accession>
<sequence length="247" mass="28075">MDGKAKELATTLVELLAKKDALSRLLIGIYGIPASGKSTFADLLYKYTNELLQHDPSNTARAILVSLDGWHLTRAQLDQLPDPKLARDRRGIHWTFDGPSYLQFIQSLREEILPDTTRIITAPSFDHAIKDPTPHAVQIHPYHRLVIIEGLYTALNLDCWRDAALLLDERWYLKLDIEEAQRRLVRRHLVSGVAKDYDEAVWRAEENDMPNGRFLLENTLEPTRIIPSVEDPASVLALPLSDIPSQQ</sequence>
<gene>
    <name evidence="1" type="ORF">F5878DRAFT_251139</name>
</gene>
<dbReference type="PANTHER" id="PTHR10285">
    <property type="entry name" value="URIDINE KINASE"/>
    <property type="match status" value="1"/>
</dbReference>
<organism evidence="1 2">
    <name type="scientific">Lentinula raphanica</name>
    <dbReference type="NCBI Taxonomy" id="153919"/>
    <lineage>
        <taxon>Eukaryota</taxon>
        <taxon>Fungi</taxon>
        <taxon>Dikarya</taxon>
        <taxon>Basidiomycota</taxon>
        <taxon>Agaricomycotina</taxon>
        <taxon>Agaricomycetes</taxon>
        <taxon>Agaricomycetidae</taxon>
        <taxon>Agaricales</taxon>
        <taxon>Marasmiineae</taxon>
        <taxon>Omphalotaceae</taxon>
        <taxon>Lentinula</taxon>
    </lineage>
</organism>
<reference evidence="1" key="1">
    <citation type="submission" date="2022-08" db="EMBL/GenBank/DDBJ databases">
        <authorList>
            <consortium name="DOE Joint Genome Institute"/>
            <person name="Min B."/>
            <person name="Riley R."/>
            <person name="Sierra-Patev S."/>
            <person name="Naranjo-Ortiz M."/>
            <person name="Looney B."/>
            <person name="Konkel Z."/>
            <person name="Slot J.C."/>
            <person name="Sakamoto Y."/>
            <person name="Steenwyk J.L."/>
            <person name="Rokas A."/>
            <person name="Carro J."/>
            <person name="Camarero S."/>
            <person name="Ferreira P."/>
            <person name="Molpeceres G."/>
            <person name="Ruiz-Duenas F.J."/>
            <person name="Serrano A."/>
            <person name="Henrissat B."/>
            <person name="Drula E."/>
            <person name="Hughes K.W."/>
            <person name="Mata J.L."/>
            <person name="Ishikawa N.K."/>
            <person name="Vargas-Isla R."/>
            <person name="Ushijima S."/>
            <person name="Smith C.A."/>
            <person name="Ahrendt S."/>
            <person name="Andreopoulos W."/>
            <person name="He G."/>
            <person name="Labutti K."/>
            <person name="Lipzen A."/>
            <person name="Ng V."/>
            <person name="Sandor L."/>
            <person name="Barry K."/>
            <person name="Martinez A.T."/>
            <person name="Xiao Y."/>
            <person name="Gibbons J.G."/>
            <person name="Terashima K."/>
            <person name="Hibbett D.S."/>
            <person name="Grigoriev I.V."/>
        </authorList>
    </citation>
    <scope>NUCLEOTIDE SEQUENCE</scope>
    <source>
        <strain evidence="1">TFB9207</strain>
    </source>
</reference>
<keyword evidence="2" id="KW-1185">Reference proteome</keyword>
<dbReference type="GO" id="GO:0016787">
    <property type="term" value="F:hydrolase activity"/>
    <property type="evidence" value="ECO:0007669"/>
    <property type="project" value="UniProtKB-KW"/>
</dbReference>
<dbReference type="EMBL" id="MU805971">
    <property type="protein sequence ID" value="KAJ3843641.1"/>
    <property type="molecule type" value="Genomic_DNA"/>
</dbReference>
<name>A0AA38PJ40_9AGAR</name>
<keyword evidence="1" id="KW-0378">Hydrolase</keyword>
<dbReference type="InterPro" id="IPR027417">
    <property type="entry name" value="P-loop_NTPase"/>
</dbReference>
<evidence type="ECO:0000313" key="1">
    <source>
        <dbReference type="EMBL" id="KAJ3843641.1"/>
    </source>
</evidence>
<evidence type="ECO:0000313" key="2">
    <source>
        <dbReference type="Proteomes" id="UP001163846"/>
    </source>
</evidence>
<dbReference type="SUPFAM" id="SSF52540">
    <property type="entry name" value="P-loop containing nucleoside triphosphate hydrolases"/>
    <property type="match status" value="1"/>
</dbReference>
<comment type="caution">
    <text evidence="1">The sequence shown here is derived from an EMBL/GenBank/DDBJ whole genome shotgun (WGS) entry which is preliminary data.</text>
</comment>
<dbReference type="AlphaFoldDB" id="A0AA38PJ40"/>
<proteinExistence type="predicted"/>
<protein>
    <submittedName>
        <fullName evidence="1">P-loop containing nucleoside triphosphate hydrolase protein</fullName>
    </submittedName>
</protein>